<protein>
    <submittedName>
        <fullName evidence="1">Uncharacterized protein</fullName>
    </submittedName>
</protein>
<proteinExistence type="predicted"/>
<evidence type="ECO:0000313" key="2">
    <source>
        <dbReference type="Proteomes" id="UP000251075"/>
    </source>
</evidence>
<reference evidence="1 2" key="1">
    <citation type="submission" date="2017-11" db="EMBL/GenBank/DDBJ databases">
        <title>Draft genome sequence of magnetotactic bacterium Magnetospirillum kuznetsovii LBB-42.</title>
        <authorList>
            <person name="Grouzdev D.S."/>
            <person name="Rysina M.S."/>
            <person name="Baslerov R.V."/>
            <person name="Koziaeva V."/>
        </authorList>
    </citation>
    <scope>NUCLEOTIDE SEQUENCE [LARGE SCALE GENOMIC DNA]</scope>
    <source>
        <strain evidence="1 2">LBB-42</strain>
    </source>
</reference>
<dbReference type="EMBL" id="PGTO01000001">
    <property type="protein sequence ID" value="RAU23945.1"/>
    <property type="molecule type" value="Genomic_DNA"/>
</dbReference>
<name>A0A364P4B3_9PROT</name>
<dbReference type="Proteomes" id="UP000251075">
    <property type="component" value="Unassembled WGS sequence"/>
</dbReference>
<organism evidence="1 2">
    <name type="scientific">Paramagnetospirillum kuznetsovii</name>
    <dbReference type="NCBI Taxonomy" id="2053833"/>
    <lineage>
        <taxon>Bacteria</taxon>
        <taxon>Pseudomonadati</taxon>
        <taxon>Pseudomonadota</taxon>
        <taxon>Alphaproteobacteria</taxon>
        <taxon>Rhodospirillales</taxon>
        <taxon>Magnetospirillaceae</taxon>
        <taxon>Paramagnetospirillum</taxon>
    </lineage>
</organism>
<gene>
    <name evidence="1" type="ORF">CU669_02415</name>
</gene>
<sequence>MIDYSVGDAHRVLGVVMARSDKGLDSAGPAETKAIHILLSAKRVAEEVENFRRRLGDPHMAPTEARRIAADMDEALSRLCNLIGLAIANINESANEHFRQHFDLLLDEVRGRLLQMNMDQLQKRLVAIRGQVEKALKDPVYRLGLSAKLERSYDEVVNMLTAMGATEDLGLDDRFLAEIVSDIRELAEIEIRVFKLIDFDAKPSI</sequence>
<accession>A0A364P4B3</accession>
<comment type="caution">
    <text evidence="1">The sequence shown here is derived from an EMBL/GenBank/DDBJ whole genome shotgun (WGS) entry which is preliminary data.</text>
</comment>
<evidence type="ECO:0000313" key="1">
    <source>
        <dbReference type="EMBL" id="RAU23945.1"/>
    </source>
</evidence>
<dbReference type="AlphaFoldDB" id="A0A364P4B3"/>
<keyword evidence="2" id="KW-1185">Reference proteome</keyword>